<sequence>MTEKAHYHGHRKRLREKLHKDEQSLADYEILELVLGTVILRSDTKPLAKELLNKFGTLRGVLDAQDEELRKLKGFGDSLISHWKLLRELFSRYMESGIREKKQLSSPAEVAEMARTRLGRKEKEEFWAAFLDNQNRLLSWERISTGTVNTTMIYPRELMEQALQRKASSLVIVHNHPGGNLTPSSPDIEITRHIVQAGRILGIRLLDHLIITADTYYSLKDEGHM</sequence>
<dbReference type="NCBIfam" id="NF000642">
    <property type="entry name" value="PRK00024.1"/>
    <property type="match status" value="1"/>
</dbReference>
<dbReference type="InterPro" id="IPR037518">
    <property type="entry name" value="MPN"/>
</dbReference>
<dbReference type="RefSeq" id="WP_066854928.1">
    <property type="nucleotide sequence ID" value="NZ_JXMS01000014.1"/>
</dbReference>
<dbReference type="GO" id="GO:0008237">
    <property type="term" value="F:metallopeptidase activity"/>
    <property type="evidence" value="ECO:0007669"/>
    <property type="project" value="UniProtKB-KW"/>
</dbReference>
<dbReference type="EMBL" id="JXMS01000014">
    <property type="protein sequence ID" value="OBQ51587.1"/>
    <property type="molecule type" value="Genomic_DNA"/>
</dbReference>
<dbReference type="Proteomes" id="UP000091979">
    <property type="component" value="Unassembled WGS sequence"/>
</dbReference>
<dbReference type="OrthoDB" id="9804482at2"/>
<evidence type="ECO:0000256" key="6">
    <source>
        <dbReference type="RuleBase" id="RU003797"/>
    </source>
</evidence>
<dbReference type="PANTHER" id="PTHR30471:SF3">
    <property type="entry name" value="UPF0758 PROTEIN YEES-RELATED"/>
    <property type="match status" value="1"/>
</dbReference>
<dbReference type="PATRIC" id="fig|1560234.3.peg.710"/>
<dbReference type="Pfam" id="PF04002">
    <property type="entry name" value="RadC"/>
    <property type="match status" value="1"/>
</dbReference>
<dbReference type="AlphaFoldDB" id="A0A1B7XCD7"/>
<evidence type="ECO:0000256" key="2">
    <source>
        <dbReference type="ARBA" id="ARBA00022723"/>
    </source>
</evidence>
<gene>
    <name evidence="8" type="ORF">SP90_09400</name>
</gene>
<evidence type="ECO:0000256" key="5">
    <source>
        <dbReference type="ARBA" id="ARBA00023049"/>
    </source>
</evidence>
<keyword evidence="4" id="KW-0862">Zinc</keyword>
<evidence type="ECO:0000259" key="7">
    <source>
        <dbReference type="PROSITE" id="PS50249"/>
    </source>
</evidence>
<accession>A0A1B7XCD7</accession>
<proteinExistence type="inferred from homology"/>
<protein>
    <submittedName>
        <fullName evidence="8">DNA repair protein RadC</fullName>
    </submittedName>
</protein>
<dbReference type="PROSITE" id="PS50249">
    <property type="entry name" value="MPN"/>
    <property type="match status" value="1"/>
</dbReference>
<feature type="domain" description="MPN" evidence="7">
    <location>
        <begin position="103"/>
        <end position="225"/>
    </location>
</feature>
<dbReference type="NCBIfam" id="TIGR00608">
    <property type="entry name" value="radc"/>
    <property type="match status" value="1"/>
</dbReference>
<dbReference type="SUPFAM" id="SSF102712">
    <property type="entry name" value="JAB1/MPN domain"/>
    <property type="match status" value="1"/>
</dbReference>
<dbReference type="InterPro" id="IPR046778">
    <property type="entry name" value="UPF0758_N"/>
</dbReference>
<name>A0A1B7XCD7_9BACT</name>
<keyword evidence="5" id="KW-0482">Metalloprotease</keyword>
<dbReference type="InterPro" id="IPR025657">
    <property type="entry name" value="RadC_JAB"/>
</dbReference>
<comment type="caution">
    <text evidence="8">The sequence shown here is derived from an EMBL/GenBank/DDBJ whole genome shotgun (WGS) entry which is preliminary data.</text>
</comment>
<dbReference type="Pfam" id="PF20582">
    <property type="entry name" value="UPF0758_N"/>
    <property type="match status" value="1"/>
</dbReference>
<evidence type="ECO:0000256" key="4">
    <source>
        <dbReference type="ARBA" id="ARBA00022833"/>
    </source>
</evidence>
<evidence type="ECO:0000256" key="3">
    <source>
        <dbReference type="ARBA" id="ARBA00022801"/>
    </source>
</evidence>
<dbReference type="Gene3D" id="1.10.150.20">
    <property type="entry name" value="5' to 3' exonuclease, C-terminal subdomain"/>
    <property type="match status" value="1"/>
</dbReference>
<dbReference type="InterPro" id="IPR001405">
    <property type="entry name" value="UPF0758"/>
</dbReference>
<dbReference type="GO" id="GO:0046872">
    <property type="term" value="F:metal ion binding"/>
    <property type="evidence" value="ECO:0007669"/>
    <property type="project" value="UniProtKB-KW"/>
</dbReference>
<keyword evidence="3" id="KW-0378">Hydrolase</keyword>
<comment type="similarity">
    <text evidence="6">Belongs to the UPF0758 family.</text>
</comment>
<dbReference type="STRING" id="1560234.SP90_09400"/>
<dbReference type="CDD" id="cd08071">
    <property type="entry name" value="MPN_DUF2466"/>
    <property type="match status" value="1"/>
</dbReference>
<evidence type="ECO:0000313" key="9">
    <source>
        <dbReference type="Proteomes" id="UP000091979"/>
    </source>
</evidence>
<evidence type="ECO:0000256" key="1">
    <source>
        <dbReference type="ARBA" id="ARBA00022670"/>
    </source>
</evidence>
<dbReference type="GO" id="GO:0006508">
    <property type="term" value="P:proteolysis"/>
    <property type="evidence" value="ECO:0007669"/>
    <property type="project" value="UniProtKB-KW"/>
</dbReference>
<dbReference type="InterPro" id="IPR010994">
    <property type="entry name" value="RuvA_2-like"/>
</dbReference>
<keyword evidence="1" id="KW-0645">Protease</keyword>
<dbReference type="SUPFAM" id="SSF47781">
    <property type="entry name" value="RuvA domain 2-like"/>
    <property type="match status" value="1"/>
</dbReference>
<keyword evidence="2" id="KW-0479">Metal-binding</keyword>
<keyword evidence="9" id="KW-1185">Reference proteome</keyword>
<organism evidence="8 9">
    <name type="scientific">Halodesulfovibrio spirochaetisodalis</name>
    <dbReference type="NCBI Taxonomy" id="1560234"/>
    <lineage>
        <taxon>Bacteria</taxon>
        <taxon>Pseudomonadati</taxon>
        <taxon>Thermodesulfobacteriota</taxon>
        <taxon>Desulfovibrionia</taxon>
        <taxon>Desulfovibrionales</taxon>
        <taxon>Desulfovibrionaceae</taxon>
        <taxon>Halodesulfovibrio</taxon>
    </lineage>
</organism>
<dbReference type="Gene3D" id="3.40.140.10">
    <property type="entry name" value="Cytidine Deaminase, domain 2"/>
    <property type="match status" value="1"/>
</dbReference>
<reference evidence="8 9" key="1">
    <citation type="submission" date="2015-01" db="EMBL/GenBank/DDBJ databases">
        <title>Desulfovibrio sp. JC271 draft genome sequence.</title>
        <authorList>
            <person name="Shivani Y."/>
            <person name="Subhash Y."/>
            <person name="Sasikala C."/>
            <person name="Ramana C.V."/>
        </authorList>
    </citation>
    <scope>NUCLEOTIDE SEQUENCE [LARGE SCALE GENOMIC DNA]</scope>
    <source>
        <strain evidence="8 9">JC271</strain>
    </source>
</reference>
<evidence type="ECO:0000313" key="8">
    <source>
        <dbReference type="EMBL" id="OBQ51587.1"/>
    </source>
</evidence>
<dbReference type="PANTHER" id="PTHR30471">
    <property type="entry name" value="DNA REPAIR PROTEIN RADC"/>
    <property type="match status" value="1"/>
</dbReference>